<dbReference type="NCBIfam" id="TIGR02962">
    <property type="entry name" value="hdxy_isourate"/>
    <property type="match status" value="1"/>
</dbReference>
<keyword evidence="16" id="KW-1185">Reference proteome</keyword>
<reference evidence="16" key="1">
    <citation type="journal article" date="2004" name="Nature">
        <title>Genome duplication in the teleost fish Tetraodon nigroviridis reveals the early vertebrate proto-karyotype.</title>
        <authorList>
            <person name="Jaillon O."/>
            <person name="Aury J.-M."/>
            <person name="Brunet F."/>
            <person name="Petit J.-L."/>
            <person name="Stange-Thomann N."/>
            <person name="Mauceli E."/>
            <person name="Bouneau L."/>
            <person name="Fischer C."/>
            <person name="Ozouf-Costaz C."/>
            <person name="Bernot A."/>
            <person name="Nicaud S."/>
            <person name="Jaffe D."/>
            <person name="Fisher S."/>
            <person name="Lutfalla G."/>
            <person name="Dossat C."/>
            <person name="Segurens B."/>
            <person name="Dasilva C."/>
            <person name="Salanoubat M."/>
            <person name="Levy M."/>
            <person name="Boudet N."/>
            <person name="Castellano S."/>
            <person name="Anthouard V."/>
            <person name="Jubin C."/>
            <person name="Castelli V."/>
            <person name="Katinka M."/>
            <person name="Vacherie B."/>
            <person name="Biemont C."/>
            <person name="Skalli Z."/>
            <person name="Cattolico L."/>
            <person name="Poulain J."/>
            <person name="De Berardinis V."/>
            <person name="Cruaud C."/>
            <person name="Duprat S."/>
            <person name="Brottier P."/>
            <person name="Coutanceau J.-P."/>
            <person name="Gouzy J."/>
            <person name="Parra G."/>
            <person name="Lardier G."/>
            <person name="Chapple C."/>
            <person name="McKernan K.J."/>
            <person name="McEwan P."/>
            <person name="Bosak S."/>
            <person name="Kellis M."/>
            <person name="Volff J.-N."/>
            <person name="Guigo R."/>
            <person name="Zody M.C."/>
            <person name="Mesirov J."/>
            <person name="Lindblad-Toh K."/>
            <person name="Birren B."/>
            <person name="Nusbaum C."/>
            <person name="Kahn D."/>
            <person name="Robinson-Rechavi M."/>
            <person name="Laudet V."/>
            <person name="Schachter V."/>
            <person name="Quetier F."/>
            <person name="Saurin W."/>
            <person name="Scarpelli C."/>
            <person name="Wincker P."/>
            <person name="Lander E.S."/>
            <person name="Weissenbach J."/>
            <person name="Roest Crollius H."/>
        </authorList>
    </citation>
    <scope>NUCLEOTIDE SEQUENCE [LARGE SCALE GENOMIC DNA]</scope>
</reference>
<comment type="function">
    <text evidence="2">Catalyzes the hydrolysis of 5-hydroxyisourate (HIU) to 2-oxo-4-hydroxy-4-carboxy-5-ureidoimidazoline (OHCU).</text>
</comment>
<evidence type="ECO:0000256" key="5">
    <source>
        <dbReference type="ARBA" id="ARBA00011881"/>
    </source>
</evidence>
<accession>H3BW30</accession>
<comment type="subunit">
    <text evidence="5 13">Homotetramer.</text>
</comment>
<dbReference type="InParanoid" id="H3BW30"/>
<protein>
    <recommendedName>
        <fullName evidence="7 13">5-hydroxyisourate hydrolase</fullName>
        <shortName evidence="13">HIU hydrolase</shortName>
        <shortName evidence="13">HIUHase</shortName>
        <ecNumber evidence="6 13">3.5.2.17</ecNumber>
    </recommendedName>
</protein>
<dbReference type="SUPFAM" id="SSF49472">
    <property type="entry name" value="Transthyretin (synonym: prealbumin)"/>
    <property type="match status" value="1"/>
</dbReference>
<dbReference type="STRING" id="99883.ENSTNIP00000000192"/>
<evidence type="ECO:0000256" key="1">
    <source>
        <dbReference type="ARBA" id="ARBA00001043"/>
    </source>
</evidence>
<dbReference type="Proteomes" id="UP000007303">
    <property type="component" value="Unassembled WGS sequence"/>
</dbReference>
<dbReference type="Pfam" id="PF00576">
    <property type="entry name" value="Transthyretin"/>
    <property type="match status" value="1"/>
</dbReference>
<keyword evidence="10" id="KW-0576">Peroxisome</keyword>
<dbReference type="GO" id="GO:0006144">
    <property type="term" value="P:purine nucleobase metabolic process"/>
    <property type="evidence" value="ECO:0007669"/>
    <property type="project" value="UniProtKB-KW"/>
</dbReference>
<dbReference type="CDD" id="cd05822">
    <property type="entry name" value="TLP_HIUase"/>
    <property type="match status" value="1"/>
</dbReference>
<name>H3BW30_TETNG</name>
<evidence type="ECO:0000256" key="10">
    <source>
        <dbReference type="ARBA" id="ARBA00023140"/>
    </source>
</evidence>
<evidence type="ECO:0000256" key="6">
    <source>
        <dbReference type="ARBA" id="ARBA00012609"/>
    </source>
</evidence>
<keyword evidence="9 13" id="KW-0378">Hydrolase</keyword>
<dbReference type="SMART" id="SM00095">
    <property type="entry name" value="TR_THY"/>
    <property type="match status" value="1"/>
</dbReference>
<dbReference type="GO" id="GO:0016811">
    <property type="term" value="F:hydrolase activity, acting on carbon-nitrogen (but not peptide) bonds, in linear amides"/>
    <property type="evidence" value="ECO:0007669"/>
    <property type="project" value="Ensembl"/>
</dbReference>
<dbReference type="InterPro" id="IPR000895">
    <property type="entry name" value="Transthyretin/HIU_hydrolase"/>
</dbReference>
<feature type="domain" description="Transthyretin/hydroxyisourate hydrolase" evidence="14">
    <location>
        <begin position="22"/>
        <end position="136"/>
    </location>
</feature>
<dbReference type="AlphaFoldDB" id="H3BW30"/>
<dbReference type="PANTHER" id="PTHR10395">
    <property type="entry name" value="URICASE AND TRANSTHYRETIN-RELATED"/>
    <property type="match status" value="1"/>
</dbReference>
<dbReference type="EC" id="3.5.2.17" evidence="6 13"/>
<comment type="similarity">
    <text evidence="4 13">Belongs to the transthyretin family. 5-hydroxyisourate hydrolase subfamily.</text>
</comment>
<evidence type="ECO:0000256" key="13">
    <source>
        <dbReference type="RuleBase" id="RU361270"/>
    </source>
</evidence>
<dbReference type="FunCoup" id="H3BW30">
    <property type="interactions" value="37"/>
</dbReference>
<proteinExistence type="inferred from homology"/>
<dbReference type="HOGENOM" id="CLU_115536_1_0_1"/>
<dbReference type="InterPro" id="IPR036817">
    <property type="entry name" value="Transthyretin/HIU_hydrolase_sf"/>
</dbReference>
<evidence type="ECO:0000313" key="16">
    <source>
        <dbReference type="Proteomes" id="UP000007303"/>
    </source>
</evidence>
<dbReference type="PANTHER" id="PTHR10395:SF11">
    <property type="entry name" value="5-HYDROXYISOURATE HYDROLASE"/>
    <property type="match status" value="1"/>
</dbReference>
<evidence type="ECO:0000256" key="2">
    <source>
        <dbReference type="ARBA" id="ARBA00002704"/>
    </source>
</evidence>
<evidence type="ECO:0000256" key="3">
    <source>
        <dbReference type="ARBA" id="ARBA00004275"/>
    </source>
</evidence>
<comment type="catalytic activity">
    <reaction evidence="1 13">
        <text>5-hydroxyisourate + H2O = 5-hydroxy-2-oxo-4-ureido-2,5-dihydro-1H-imidazole-5-carboxylate + H(+)</text>
        <dbReference type="Rhea" id="RHEA:23736"/>
        <dbReference type="ChEBI" id="CHEBI:15377"/>
        <dbReference type="ChEBI" id="CHEBI:15378"/>
        <dbReference type="ChEBI" id="CHEBI:18072"/>
        <dbReference type="ChEBI" id="CHEBI:58639"/>
        <dbReference type="EC" id="3.5.2.17"/>
    </reaction>
</comment>
<dbReference type="Ensembl" id="ENSTNIT00000002766.1">
    <property type="protein sequence ID" value="ENSTNIP00000000192.1"/>
    <property type="gene ID" value="ENSTNIG00000000957.1"/>
</dbReference>
<feature type="binding site" evidence="12">
    <location>
        <position position="134"/>
    </location>
    <ligand>
        <name>substrate</name>
    </ligand>
</feature>
<dbReference type="InterPro" id="IPR023416">
    <property type="entry name" value="Transthyretin/HIU_hydrolase_d"/>
</dbReference>
<reference evidence="15" key="3">
    <citation type="submission" date="2025-09" db="UniProtKB">
        <authorList>
            <consortium name="Ensembl"/>
        </authorList>
    </citation>
    <scope>IDENTIFICATION</scope>
</reference>
<evidence type="ECO:0000259" key="14">
    <source>
        <dbReference type="SMART" id="SM00095"/>
    </source>
</evidence>
<sequence length="137" mass="15305">AHRLQLLKGHLEAENKIAAMAGSPSPLTTHVLNTGMGIPASNMALNLYRKDPSNDTWSLLKTGTTNEDGRCPGLITSQMFTSGVYKIHFDTAQYWESMGQTSFYPYVEIVFIINDPGQKYHIPLLLSRFSYTTYRGS</sequence>
<reference evidence="15" key="2">
    <citation type="submission" date="2025-08" db="UniProtKB">
        <authorList>
            <consortium name="Ensembl"/>
        </authorList>
    </citation>
    <scope>IDENTIFICATION</scope>
</reference>
<dbReference type="GO" id="GO:0033971">
    <property type="term" value="F:hydroxyisourate hydrolase activity"/>
    <property type="evidence" value="ECO:0007669"/>
    <property type="project" value="UniProtKB-EC"/>
</dbReference>
<evidence type="ECO:0000256" key="8">
    <source>
        <dbReference type="ARBA" id="ARBA00022631"/>
    </source>
</evidence>
<dbReference type="GO" id="GO:0005777">
    <property type="term" value="C:peroxisome"/>
    <property type="evidence" value="ECO:0007669"/>
    <property type="project" value="UniProtKB-SubCell"/>
</dbReference>
<evidence type="ECO:0000256" key="7">
    <source>
        <dbReference type="ARBA" id="ARBA00017539"/>
    </source>
</evidence>
<evidence type="ECO:0000256" key="4">
    <source>
        <dbReference type="ARBA" id="ARBA00009850"/>
    </source>
</evidence>
<feature type="binding site" evidence="12">
    <location>
        <position position="30"/>
    </location>
    <ligand>
        <name>substrate</name>
    </ligand>
</feature>
<keyword evidence="8 13" id="KW-0659">Purine metabolism</keyword>
<dbReference type="FunFam" id="2.60.40.180:FF:000004">
    <property type="entry name" value="5-hydroxyisourate hydrolase"/>
    <property type="match status" value="1"/>
</dbReference>
<evidence type="ECO:0000256" key="11">
    <source>
        <dbReference type="ARBA" id="ARBA00060539"/>
    </source>
</evidence>
<dbReference type="Gene3D" id="2.60.40.180">
    <property type="entry name" value="Transthyretin/hydroxyisourate hydrolase domain"/>
    <property type="match status" value="1"/>
</dbReference>
<dbReference type="GeneTree" id="ENSGT00940000153229"/>
<evidence type="ECO:0000256" key="9">
    <source>
        <dbReference type="ARBA" id="ARBA00022801"/>
    </source>
</evidence>
<dbReference type="OMA" id="HDGRCDA"/>
<dbReference type="InterPro" id="IPR014306">
    <property type="entry name" value="Hydroxyisourate_hydrolase"/>
</dbReference>
<dbReference type="PRINTS" id="PR00189">
    <property type="entry name" value="TRNSTHYRETIN"/>
</dbReference>
<feature type="binding site" evidence="12">
    <location>
        <position position="70"/>
    </location>
    <ligand>
        <name>substrate</name>
    </ligand>
</feature>
<evidence type="ECO:0000313" key="15">
    <source>
        <dbReference type="Ensembl" id="ENSTNIP00000000192.1"/>
    </source>
</evidence>
<evidence type="ECO:0000256" key="12">
    <source>
        <dbReference type="PIRSR" id="PIRSR600895-51"/>
    </source>
</evidence>
<comment type="subcellular location">
    <subcellularLocation>
        <location evidence="3">Peroxisome</location>
    </subcellularLocation>
</comment>
<comment type="pathway">
    <text evidence="11">Purine metabolism; urate degradation; (S)-allantoin from urate: step 2/3.</text>
</comment>
<organism evidence="15 16">
    <name type="scientific">Tetraodon nigroviridis</name>
    <name type="common">Spotted green pufferfish</name>
    <name type="synonym">Chelonodon nigroviridis</name>
    <dbReference type="NCBI Taxonomy" id="99883"/>
    <lineage>
        <taxon>Eukaryota</taxon>
        <taxon>Metazoa</taxon>
        <taxon>Chordata</taxon>
        <taxon>Craniata</taxon>
        <taxon>Vertebrata</taxon>
        <taxon>Euteleostomi</taxon>
        <taxon>Actinopterygii</taxon>
        <taxon>Neopterygii</taxon>
        <taxon>Teleostei</taxon>
        <taxon>Neoteleostei</taxon>
        <taxon>Acanthomorphata</taxon>
        <taxon>Eupercaria</taxon>
        <taxon>Tetraodontiformes</taxon>
        <taxon>Tetradontoidea</taxon>
        <taxon>Tetraodontidae</taxon>
        <taxon>Tetraodon</taxon>
    </lineage>
</organism>